<dbReference type="PANTHER" id="PTHR42776">
    <property type="entry name" value="SERINE PEPTIDASE S9 FAMILY MEMBER"/>
    <property type="match status" value="1"/>
</dbReference>
<accession>A0A8B8G6W1</accession>
<dbReference type="Gene3D" id="3.40.50.1820">
    <property type="entry name" value="alpha/beta hydrolase"/>
    <property type="match status" value="1"/>
</dbReference>
<name>A0A8B8G6W1_9HEMI</name>
<dbReference type="SUPFAM" id="SSF53474">
    <property type="entry name" value="alpha/beta-Hydrolases"/>
    <property type="match status" value="1"/>
</dbReference>
<evidence type="ECO:0000256" key="1">
    <source>
        <dbReference type="ARBA" id="ARBA00000721"/>
    </source>
</evidence>
<dbReference type="PRINTS" id="PR00862">
    <property type="entry name" value="PROLIGOPTASE"/>
</dbReference>
<gene>
    <name evidence="12" type="primary">LOC112689041</name>
</gene>
<dbReference type="Proteomes" id="UP000694846">
    <property type="component" value="Unplaced"/>
</dbReference>
<protein>
    <recommendedName>
        <fullName evidence="8">Prolyl endopeptidase</fullName>
        <ecNumber evidence="8">3.4.21.-</ecNumber>
    </recommendedName>
</protein>
<dbReference type="InterPro" id="IPR029058">
    <property type="entry name" value="AB_hydrolase_fold"/>
</dbReference>
<evidence type="ECO:0000256" key="6">
    <source>
        <dbReference type="ARBA" id="ARBA00022490"/>
    </source>
</evidence>
<comment type="similarity">
    <text evidence="3 8">Belongs to the peptidase S9A family.</text>
</comment>
<dbReference type="RefSeq" id="XP_025418326.1">
    <property type="nucleotide sequence ID" value="XM_025562541.1"/>
</dbReference>
<evidence type="ECO:0000256" key="2">
    <source>
        <dbReference type="ARBA" id="ARBA00004496"/>
    </source>
</evidence>
<dbReference type="InterPro" id="IPR002470">
    <property type="entry name" value="Peptidase_S9A"/>
</dbReference>
<evidence type="ECO:0000256" key="5">
    <source>
        <dbReference type="ARBA" id="ARBA00011881"/>
    </source>
</evidence>
<keyword evidence="6" id="KW-0963">Cytoplasm</keyword>
<evidence type="ECO:0000259" key="10">
    <source>
        <dbReference type="Pfam" id="PF19283"/>
    </source>
</evidence>
<keyword evidence="11" id="KW-1185">Reference proteome</keyword>
<evidence type="ECO:0000256" key="3">
    <source>
        <dbReference type="ARBA" id="ARBA00005228"/>
    </source>
</evidence>
<dbReference type="PANTHER" id="PTHR42776:SF4">
    <property type="entry name" value="ACYLAMINO-ACID-RELEASING ENZYME"/>
    <property type="match status" value="1"/>
</dbReference>
<dbReference type="OrthoDB" id="416344at2759"/>
<proteinExistence type="inferred from homology"/>
<evidence type="ECO:0000256" key="7">
    <source>
        <dbReference type="ARBA" id="ARBA00022801"/>
    </source>
</evidence>
<evidence type="ECO:0000259" key="9">
    <source>
        <dbReference type="Pfam" id="PF00326"/>
    </source>
</evidence>
<comment type="subunit">
    <text evidence="5">Homotetramer.</text>
</comment>
<dbReference type="Pfam" id="PF00326">
    <property type="entry name" value="Peptidase_S9"/>
    <property type="match status" value="1"/>
</dbReference>
<reference evidence="12" key="1">
    <citation type="submission" date="2025-08" db="UniProtKB">
        <authorList>
            <consortium name="RefSeq"/>
        </authorList>
    </citation>
    <scope>IDENTIFICATION</scope>
    <source>
        <tissue evidence="12">Whole body</tissue>
    </source>
</reference>
<keyword evidence="8" id="KW-0720">Serine protease</keyword>
<evidence type="ECO:0000313" key="11">
    <source>
        <dbReference type="Proteomes" id="UP000694846"/>
    </source>
</evidence>
<sequence>MAQLDKIVTAFRLTTQFPALISARILSCSSNNISIQSVWSQRVLERLTSTKFRQTTVSDYKTFTIVSPPSDITNEVISSYSKSLKYFCVVREVNSVNEKKQYLEVWADGALVNNFDLSALDVHGKIYDDAEFATLQWSPDETKIIYIAEKKIPKSEPFYKQKPKNSADKDGVDNNPVPGKEYEWSQDWGEQLVGKITPVLVICDIKADTINVLPNIPNYINPASVIWNPDGSGVVGIGYIITPRKLGLIYCTNRPSHIFSLTLDGQYTVLSSNSEQLSVKSPRFNMNGTKLVWLEHLAGGPHHSCFKLMSCNWYTKEISTVIDIIKDSFNLKVNNDIMPFYGLYNQKLEIRCWLNDDKTLLLSTPQGGSIHSFAIDTESKQIHYLPITKPFHESVSVIDVYDDSVLFYKSSLNKPGQLITVKLHSLKGDYDFNNISIYEISPSRSLPNSEKFIVEHGCTLYDKPTTIFYGPKNNKCPLIVLPHGGPHSSSVDSYAGIIAFFVQIGFAVLLINFRGSTGLGNNYLESLLGNIGDADVKDIYNAIQSNSLWSDRKLVLFGGSHGGFLVTHLSGQYPSIFKAVTALNPVTDLLSMFGTTDITEWPVTEVGFNYSDLNTLVNSKDVMMKLADCSPCKYAHKVQAPTLLLLGEKDLRVPPSQGLSYYHLLKKHGVTTKVLMYNDCHPLNTDAAYMDSAINTALWFIKYTSEDSE</sequence>
<dbReference type="GO" id="GO:0008242">
    <property type="term" value="F:omega peptidase activity"/>
    <property type="evidence" value="ECO:0007669"/>
    <property type="project" value="UniProtKB-EC"/>
</dbReference>
<dbReference type="GO" id="GO:0004252">
    <property type="term" value="F:serine-type endopeptidase activity"/>
    <property type="evidence" value="ECO:0007669"/>
    <property type="project" value="UniProtKB-UniRule"/>
</dbReference>
<dbReference type="InterPro" id="IPR001375">
    <property type="entry name" value="Peptidase_S9_cat"/>
</dbReference>
<comment type="subcellular location">
    <subcellularLocation>
        <location evidence="2">Cytoplasm</location>
    </subcellularLocation>
</comment>
<dbReference type="SUPFAM" id="SSF82171">
    <property type="entry name" value="DPP6 N-terminal domain-like"/>
    <property type="match status" value="1"/>
</dbReference>
<dbReference type="EC" id="3.4.21.-" evidence="8"/>
<evidence type="ECO:0000256" key="4">
    <source>
        <dbReference type="ARBA" id="ARBA00010040"/>
    </source>
</evidence>
<dbReference type="Pfam" id="PF19283">
    <property type="entry name" value="APEH_N"/>
    <property type="match status" value="1"/>
</dbReference>
<keyword evidence="7 8" id="KW-0378">Hydrolase</keyword>
<evidence type="ECO:0000313" key="12">
    <source>
        <dbReference type="RefSeq" id="XP_025418326.1"/>
    </source>
</evidence>
<organism evidence="11 12">
    <name type="scientific">Sipha flava</name>
    <name type="common">yellow sugarcane aphid</name>
    <dbReference type="NCBI Taxonomy" id="143950"/>
    <lineage>
        <taxon>Eukaryota</taxon>
        <taxon>Metazoa</taxon>
        <taxon>Ecdysozoa</taxon>
        <taxon>Arthropoda</taxon>
        <taxon>Hexapoda</taxon>
        <taxon>Insecta</taxon>
        <taxon>Pterygota</taxon>
        <taxon>Neoptera</taxon>
        <taxon>Paraneoptera</taxon>
        <taxon>Hemiptera</taxon>
        <taxon>Sternorrhyncha</taxon>
        <taxon>Aphidomorpha</taxon>
        <taxon>Aphidoidea</taxon>
        <taxon>Aphididae</taxon>
        <taxon>Sipha</taxon>
    </lineage>
</organism>
<dbReference type="InterPro" id="IPR045550">
    <property type="entry name" value="AARE_N"/>
</dbReference>
<dbReference type="GO" id="GO:0005737">
    <property type="term" value="C:cytoplasm"/>
    <property type="evidence" value="ECO:0007669"/>
    <property type="project" value="UniProtKB-SubCell"/>
</dbReference>
<feature type="domain" description="Acylamino-acid-releasing enzyme N-terminal" evidence="10">
    <location>
        <begin position="60"/>
        <end position="424"/>
    </location>
</feature>
<evidence type="ECO:0000256" key="8">
    <source>
        <dbReference type="RuleBase" id="RU368024"/>
    </source>
</evidence>
<keyword evidence="8" id="KW-0645">Protease</keyword>
<dbReference type="GO" id="GO:0006508">
    <property type="term" value="P:proteolysis"/>
    <property type="evidence" value="ECO:0007669"/>
    <property type="project" value="UniProtKB-KW"/>
</dbReference>
<feature type="domain" description="Peptidase S9 prolyl oligopeptidase catalytic" evidence="9">
    <location>
        <begin position="497"/>
        <end position="679"/>
    </location>
</feature>
<dbReference type="GeneID" id="112689041"/>
<comment type="similarity">
    <text evidence="4">Belongs to the peptidase S9C family.</text>
</comment>
<dbReference type="AlphaFoldDB" id="A0A8B8G6W1"/>
<comment type="catalytic activity">
    <reaction evidence="1">
        <text>Cleavage of an N-acetyl or N-formyl amino acid from the N-terminus of a polypeptide.</text>
        <dbReference type="EC" id="3.4.19.1"/>
    </reaction>
</comment>